<dbReference type="Proteomes" id="UP000002287">
    <property type="component" value="Plasmid pBVIE03"/>
</dbReference>
<accession>A4JVG3</accession>
<dbReference type="AlphaFoldDB" id="A4JVG3"/>
<dbReference type="KEGG" id="bvi:Bcep1808_7389"/>
<evidence type="ECO:0000313" key="2">
    <source>
        <dbReference type="Proteomes" id="UP000002287"/>
    </source>
</evidence>
<sequence length="218" mass="23308">MAAAAATAAAVPAATVSTTTLGVPSDAWGEKIDGFGRNQPARQALTHLVPSGGKLIVNTAISPTARVSWKGNDSRLAIARKILADAGIDGRFDGDNLIIGAAPALVAAPVVAPQDPAVESRLWTMAKGVMLSDGLADWMEQTAAPSERYRWTLDWAAFDGVNGERRIDYRIVAPLRFNGTIDQAVAQLIMLYKKSTKPLEVKINKDQRLIHIKLRGAN</sequence>
<keyword evidence="1" id="KW-0614">Plasmid</keyword>
<dbReference type="EMBL" id="CP000619">
    <property type="protein sequence ID" value="ABO60266.1"/>
    <property type="molecule type" value="Genomic_DNA"/>
</dbReference>
<reference evidence="1 2" key="1">
    <citation type="submission" date="2007-03" db="EMBL/GenBank/DDBJ databases">
        <title>Complete sequence of plasmid pBVIE03 of Burkholderia vietnamiensis G4.</title>
        <authorList>
            <consortium name="US DOE Joint Genome Institute"/>
            <person name="Copeland A."/>
            <person name="Lucas S."/>
            <person name="Lapidus A."/>
            <person name="Barry K."/>
            <person name="Detter J.C."/>
            <person name="Glavina del Rio T."/>
            <person name="Hammon N."/>
            <person name="Israni S."/>
            <person name="Dalin E."/>
            <person name="Tice H."/>
            <person name="Pitluck S."/>
            <person name="Chain P."/>
            <person name="Malfatti S."/>
            <person name="Shin M."/>
            <person name="Vergez L."/>
            <person name="Schmutz J."/>
            <person name="Larimer F."/>
            <person name="Land M."/>
            <person name="Hauser L."/>
            <person name="Kyrpides N."/>
            <person name="Tiedje J."/>
            <person name="Richardson P."/>
        </authorList>
    </citation>
    <scope>NUCLEOTIDE SEQUENCE [LARGE SCALE GENOMIC DNA]</scope>
    <source>
        <strain evidence="2">G4 / LMG 22486</strain>
        <plasmid evidence="1 2">pBVIE03</plasmid>
    </source>
</reference>
<protein>
    <submittedName>
        <fullName evidence="1">Uncharacterized protein</fullName>
    </submittedName>
</protein>
<geneLocation type="plasmid" evidence="1 2">
    <name>pBVIE03</name>
</geneLocation>
<organism evidence="1 2">
    <name type="scientific">Burkholderia vietnamiensis (strain G4 / LMG 22486)</name>
    <name type="common">Burkholderia cepacia (strain R1808)</name>
    <dbReference type="NCBI Taxonomy" id="269482"/>
    <lineage>
        <taxon>Bacteria</taxon>
        <taxon>Pseudomonadati</taxon>
        <taxon>Pseudomonadota</taxon>
        <taxon>Betaproteobacteria</taxon>
        <taxon>Burkholderiales</taxon>
        <taxon>Burkholderiaceae</taxon>
        <taxon>Burkholderia</taxon>
        <taxon>Burkholderia cepacia complex</taxon>
    </lineage>
</organism>
<gene>
    <name evidence="1" type="ordered locus">Bcep1808_7389</name>
</gene>
<proteinExistence type="predicted"/>
<evidence type="ECO:0000313" key="1">
    <source>
        <dbReference type="EMBL" id="ABO60266.1"/>
    </source>
</evidence>
<dbReference type="HOGENOM" id="CLU_1264978_0_0_4"/>
<name>A4JVG3_BURVG</name>